<dbReference type="GO" id="GO:0005737">
    <property type="term" value="C:cytoplasm"/>
    <property type="evidence" value="ECO:0007669"/>
    <property type="project" value="TreeGrafter"/>
</dbReference>
<evidence type="ECO:0000313" key="6">
    <source>
        <dbReference type="Proteomes" id="UP000452235"/>
    </source>
</evidence>
<dbReference type="SMART" id="SM00451">
    <property type="entry name" value="ZnF_U1"/>
    <property type="match status" value="1"/>
</dbReference>
<evidence type="ECO:0000256" key="3">
    <source>
        <dbReference type="ARBA" id="ARBA00022833"/>
    </source>
</evidence>
<dbReference type="SMART" id="SM00271">
    <property type="entry name" value="DnaJ"/>
    <property type="match status" value="1"/>
</dbReference>
<dbReference type="AlphaFoldDB" id="A0A5M3ZA82"/>
<dbReference type="InterPro" id="IPR013087">
    <property type="entry name" value="Znf_C2H2_type"/>
</dbReference>
<dbReference type="InterPro" id="IPR051964">
    <property type="entry name" value="Chaperone_stress_response"/>
</dbReference>
<dbReference type="EMBL" id="BLJY01000010">
    <property type="protein sequence ID" value="GFF19740.1"/>
    <property type="molecule type" value="Genomic_DNA"/>
</dbReference>
<dbReference type="InterPro" id="IPR054076">
    <property type="entry name" value="ZUO1-like_ZHD"/>
</dbReference>
<dbReference type="Pfam" id="PF21884">
    <property type="entry name" value="ZUO1-like_ZHD"/>
    <property type="match status" value="1"/>
</dbReference>
<dbReference type="GO" id="GO:0008270">
    <property type="term" value="F:zinc ion binding"/>
    <property type="evidence" value="ECO:0007669"/>
    <property type="project" value="UniProtKB-KW"/>
</dbReference>
<dbReference type="GO" id="GO:0003676">
    <property type="term" value="F:nucleic acid binding"/>
    <property type="evidence" value="ECO:0007669"/>
    <property type="project" value="InterPro"/>
</dbReference>
<gene>
    <name evidence="5" type="ORF">ATEIFO6365_0010052000</name>
</gene>
<dbReference type="Proteomes" id="UP000452235">
    <property type="component" value="Unassembled WGS sequence"/>
</dbReference>
<organism evidence="5 6">
    <name type="scientific">Aspergillus terreus</name>
    <dbReference type="NCBI Taxonomy" id="33178"/>
    <lineage>
        <taxon>Eukaryota</taxon>
        <taxon>Fungi</taxon>
        <taxon>Dikarya</taxon>
        <taxon>Ascomycota</taxon>
        <taxon>Pezizomycotina</taxon>
        <taxon>Eurotiomycetes</taxon>
        <taxon>Eurotiomycetidae</taxon>
        <taxon>Eurotiales</taxon>
        <taxon>Aspergillaceae</taxon>
        <taxon>Aspergillus</taxon>
        <taxon>Aspergillus subgen. Circumdati</taxon>
    </lineage>
</organism>
<feature type="region of interest" description="Disordered" evidence="4">
    <location>
        <begin position="367"/>
        <end position="388"/>
    </location>
</feature>
<sequence>MGQSQSANVNEDTDNGAPKTDKKVDYYELLDVERNASGDEIKKAYRRKALELHPDRNYGNVEAATELFAEVQAAYEVLSDPHERAWYDSHRDAFLGGDSAAGGTNYSYDTRMTTADEILKLFSKFSPRMEFDDSPDGFYGGLRETFSRIALEEKAACHWENLEYTEYPTFGRRDDSFADIVRPFYAVWGGFSTKKSFAWKDAYRYSDAPDRRVRRLMEKENKRLREEGIREFNEAVRSLVAFVKKRDPRFQANAQNERQRQETLRQTAAAQAARSRAENQARLRDHVVQDWAKSDAPEEDQSDLSEEETEYFDCVVCRKGFKSRNQFEAHERSKKHLKAVKQLRWEMRMESEQLGLEKHLDYADEPREYHEEVNHSKPPPTEHGSEINHTEDVYDNATEVVGESDATDGTELPREALPSHASPSEDLSSLDEEADYASRESIQNRLGSLSISEPGPDEPGVADGISQHAPASDSEENSRRGTRKLGKAKQKRAKKAQKTTAQSQNLTCGTCNTSFSSKNQLFRHIKELPDHAQPISSASKAKKGRSK</sequence>
<dbReference type="CDD" id="cd06257">
    <property type="entry name" value="DnaJ"/>
    <property type="match status" value="1"/>
</dbReference>
<keyword evidence="1" id="KW-0479">Metal-binding</keyword>
<dbReference type="InterPro" id="IPR036236">
    <property type="entry name" value="Znf_C2H2_sf"/>
</dbReference>
<dbReference type="InterPro" id="IPR036869">
    <property type="entry name" value="J_dom_sf"/>
</dbReference>
<dbReference type="InterPro" id="IPR022755">
    <property type="entry name" value="Znf_C2H2_jaz"/>
</dbReference>
<feature type="region of interest" description="Disordered" evidence="4">
    <location>
        <begin position="403"/>
        <end position="510"/>
    </location>
</feature>
<evidence type="ECO:0000313" key="5">
    <source>
        <dbReference type="EMBL" id="GFF19740.1"/>
    </source>
</evidence>
<keyword evidence="6" id="KW-1185">Reference proteome</keyword>
<proteinExistence type="predicted"/>
<keyword evidence="2" id="KW-0863">Zinc-finger</keyword>
<dbReference type="Pfam" id="PF00226">
    <property type="entry name" value="DnaJ"/>
    <property type="match status" value="1"/>
</dbReference>
<comment type="caution">
    <text evidence="5">The sequence shown here is derived from an EMBL/GenBank/DDBJ whole genome shotgun (WGS) entry which is preliminary data.</text>
</comment>
<dbReference type="Gene3D" id="3.30.160.60">
    <property type="entry name" value="Classic Zinc Finger"/>
    <property type="match status" value="1"/>
</dbReference>
<dbReference type="PROSITE" id="PS50157">
    <property type="entry name" value="ZINC_FINGER_C2H2_2"/>
    <property type="match status" value="2"/>
</dbReference>
<dbReference type="PROSITE" id="PS00636">
    <property type="entry name" value="DNAJ_1"/>
    <property type="match status" value="1"/>
</dbReference>
<dbReference type="InterPro" id="IPR003604">
    <property type="entry name" value="Matrin/U1-like-C_Znf_C2H2"/>
</dbReference>
<dbReference type="InterPro" id="IPR001623">
    <property type="entry name" value="DnaJ_domain"/>
</dbReference>
<evidence type="ECO:0000256" key="1">
    <source>
        <dbReference type="ARBA" id="ARBA00022723"/>
    </source>
</evidence>
<dbReference type="SMART" id="SM00355">
    <property type="entry name" value="ZnF_C2H2"/>
    <property type="match status" value="2"/>
</dbReference>
<dbReference type="Gene3D" id="1.10.287.110">
    <property type="entry name" value="DnaJ domain"/>
    <property type="match status" value="1"/>
</dbReference>
<dbReference type="SUPFAM" id="SSF57667">
    <property type="entry name" value="beta-beta-alpha zinc fingers"/>
    <property type="match status" value="1"/>
</dbReference>
<dbReference type="PROSITE" id="PS00028">
    <property type="entry name" value="ZINC_FINGER_C2H2_1"/>
    <property type="match status" value="1"/>
</dbReference>
<dbReference type="VEuPathDB" id="FungiDB:ATEG_09005"/>
<feature type="compositionally biased region" description="Basic residues" evidence="4">
    <location>
        <begin position="480"/>
        <end position="497"/>
    </location>
</feature>
<dbReference type="PROSITE" id="PS50076">
    <property type="entry name" value="DNAJ_2"/>
    <property type="match status" value="1"/>
</dbReference>
<keyword evidence="3" id="KW-0862">Zinc</keyword>
<dbReference type="OrthoDB" id="5894at2759"/>
<evidence type="ECO:0000256" key="2">
    <source>
        <dbReference type="ARBA" id="ARBA00022771"/>
    </source>
</evidence>
<feature type="compositionally biased region" description="Polar residues" evidence="4">
    <location>
        <begin position="1"/>
        <end position="10"/>
    </location>
</feature>
<accession>A0A5M3ZA82</accession>
<dbReference type="Pfam" id="PF00096">
    <property type="entry name" value="zf-C2H2"/>
    <property type="match status" value="1"/>
</dbReference>
<feature type="region of interest" description="Disordered" evidence="4">
    <location>
        <begin position="526"/>
        <end position="547"/>
    </location>
</feature>
<protein>
    <submittedName>
        <fullName evidence="5">DnaJ-domain-containing protein</fullName>
    </submittedName>
</protein>
<name>A0A5M3ZA82_ASPTE</name>
<dbReference type="PANTHER" id="PTHR44029">
    <property type="entry name" value="DNAJ HOMOLOG SUBFAMILY C MEMBER 21"/>
    <property type="match status" value="1"/>
</dbReference>
<dbReference type="InterPro" id="IPR018253">
    <property type="entry name" value="DnaJ_domain_CS"/>
</dbReference>
<evidence type="ECO:0000256" key="4">
    <source>
        <dbReference type="SAM" id="MobiDB-lite"/>
    </source>
</evidence>
<dbReference type="PANTHER" id="PTHR44029:SF1">
    <property type="entry name" value="DNAJ HOMOLOG SUBFAMILY C MEMBER 21"/>
    <property type="match status" value="1"/>
</dbReference>
<dbReference type="Pfam" id="PF12171">
    <property type="entry name" value="zf-C2H2_jaz"/>
    <property type="match status" value="1"/>
</dbReference>
<dbReference type="SUPFAM" id="SSF46565">
    <property type="entry name" value="Chaperone J-domain"/>
    <property type="match status" value="1"/>
</dbReference>
<reference evidence="5 6" key="1">
    <citation type="submission" date="2020-01" db="EMBL/GenBank/DDBJ databases">
        <title>Aspergillus terreus IFO 6365 whole genome shotgun sequence.</title>
        <authorList>
            <person name="Kanamasa S."/>
            <person name="Takahashi H."/>
        </authorList>
    </citation>
    <scope>NUCLEOTIDE SEQUENCE [LARGE SCALE GENOMIC DNA]</scope>
    <source>
        <strain evidence="5 6">IFO 6365</strain>
    </source>
</reference>
<feature type="region of interest" description="Disordered" evidence="4">
    <location>
        <begin position="1"/>
        <end position="24"/>
    </location>
</feature>
<feature type="compositionally biased region" description="Polar residues" evidence="4">
    <location>
        <begin position="440"/>
        <end position="451"/>
    </location>
</feature>
<dbReference type="PRINTS" id="PR00625">
    <property type="entry name" value="JDOMAIN"/>
</dbReference>